<evidence type="ECO:0000313" key="4">
    <source>
        <dbReference type="Proteomes" id="UP000062255"/>
    </source>
</evidence>
<dbReference type="KEGG" id="mgo:AFA91_01145"/>
<dbReference type="RefSeq" id="WP_049743113.1">
    <property type="nucleotide sequence ID" value="NZ_CP012150.1"/>
</dbReference>
<proteinExistence type="predicted"/>
<dbReference type="AlphaFoldDB" id="A0A0K0WZT1"/>
<keyword evidence="2" id="KW-0472">Membrane</keyword>
<accession>A0A0K0WZT1</accession>
<evidence type="ECO:0000256" key="1">
    <source>
        <dbReference type="SAM" id="MobiDB-lite"/>
    </source>
</evidence>
<keyword evidence="2" id="KW-0812">Transmembrane</keyword>
<dbReference type="PATRIC" id="fig|134601.6.peg.241"/>
<name>A0A0K0WZT1_MYCGD</name>
<dbReference type="EMBL" id="CP012150">
    <property type="protein sequence ID" value="AKS30711.1"/>
    <property type="molecule type" value="Genomic_DNA"/>
</dbReference>
<feature type="transmembrane region" description="Helical" evidence="2">
    <location>
        <begin position="46"/>
        <end position="66"/>
    </location>
</feature>
<evidence type="ECO:0000256" key="2">
    <source>
        <dbReference type="SAM" id="Phobius"/>
    </source>
</evidence>
<reference evidence="3 4" key="1">
    <citation type="submission" date="2015-07" db="EMBL/GenBank/DDBJ databases">
        <title>Complete genome sequence of Mycobacterium goodii X7B, a facultative thermophilic biodesulfurizing bacterium.</title>
        <authorList>
            <person name="Yu B."/>
            <person name="Li F."/>
            <person name="Xu P."/>
        </authorList>
    </citation>
    <scope>NUCLEOTIDE SEQUENCE [LARGE SCALE GENOMIC DNA]</scope>
    <source>
        <strain evidence="3 4">X7B</strain>
    </source>
</reference>
<evidence type="ECO:0000313" key="3">
    <source>
        <dbReference type="EMBL" id="AKS30711.1"/>
    </source>
</evidence>
<gene>
    <name evidence="3" type="ORF">AFA91_01145</name>
</gene>
<protein>
    <submittedName>
        <fullName evidence="3">Uncharacterized protein</fullName>
    </submittedName>
</protein>
<sequence>MKTTDPAQKDQEKTTVSDALPPELLARCAAIQDDEAQGVPLSRGDYVLFALVTLALPVILVIIGALL</sequence>
<feature type="region of interest" description="Disordered" evidence="1">
    <location>
        <begin position="1"/>
        <end position="20"/>
    </location>
</feature>
<dbReference type="STRING" id="134601.AFA91_01145"/>
<dbReference type="OrthoDB" id="4764669at2"/>
<keyword evidence="2" id="KW-1133">Transmembrane helix</keyword>
<dbReference type="Proteomes" id="UP000062255">
    <property type="component" value="Chromosome"/>
</dbReference>
<organism evidence="3 4">
    <name type="scientific">Mycolicibacterium goodii</name>
    <name type="common">Mycobacterium goodii</name>
    <dbReference type="NCBI Taxonomy" id="134601"/>
    <lineage>
        <taxon>Bacteria</taxon>
        <taxon>Bacillati</taxon>
        <taxon>Actinomycetota</taxon>
        <taxon>Actinomycetes</taxon>
        <taxon>Mycobacteriales</taxon>
        <taxon>Mycobacteriaceae</taxon>
        <taxon>Mycolicibacterium</taxon>
    </lineage>
</organism>